<keyword evidence="6 10" id="KW-0133">Cell shape</keyword>
<dbReference type="InterPro" id="IPR005863">
    <property type="entry name" value="UDP-N-AcMur_synth"/>
</dbReference>
<proteinExistence type="inferred from homology"/>
<comment type="catalytic activity">
    <reaction evidence="10 11">
        <text>D-alanyl-D-alanine + UDP-N-acetyl-alpha-D-muramoyl-L-alanyl-gamma-D-glutamyl-meso-2,6-diaminopimelate + ATP = UDP-N-acetyl-alpha-D-muramoyl-L-alanyl-gamma-D-glutamyl-meso-2,6-diaminopimeloyl-D-alanyl-D-alanine + ADP + phosphate + H(+)</text>
        <dbReference type="Rhea" id="RHEA:28374"/>
        <dbReference type="ChEBI" id="CHEBI:15378"/>
        <dbReference type="ChEBI" id="CHEBI:30616"/>
        <dbReference type="ChEBI" id="CHEBI:43474"/>
        <dbReference type="ChEBI" id="CHEBI:57822"/>
        <dbReference type="ChEBI" id="CHEBI:61386"/>
        <dbReference type="ChEBI" id="CHEBI:83905"/>
        <dbReference type="ChEBI" id="CHEBI:456216"/>
        <dbReference type="EC" id="6.3.2.10"/>
    </reaction>
</comment>
<dbReference type="InterPro" id="IPR035911">
    <property type="entry name" value="MurE/MurF_N"/>
</dbReference>
<dbReference type="GO" id="GO:0008360">
    <property type="term" value="P:regulation of cell shape"/>
    <property type="evidence" value="ECO:0007669"/>
    <property type="project" value="UniProtKB-KW"/>
</dbReference>
<dbReference type="InterPro" id="IPR036565">
    <property type="entry name" value="Mur-like_cat_sf"/>
</dbReference>
<dbReference type="Gene3D" id="3.40.1390.10">
    <property type="entry name" value="MurE/MurF, N-terminal domain"/>
    <property type="match status" value="1"/>
</dbReference>
<evidence type="ECO:0000256" key="1">
    <source>
        <dbReference type="ARBA" id="ARBA00022490"/>
    </source>
</evidence>
<dbReference type="GO" id="GO:0051301">
    <property type="term" value="P:cell division"/>
    <property type="evidence" value="ECO:0007669"/>
    <property type="project" value="UniProtKB-KW"/>
</dbReference>
<dbReference type="PANTHER" id="PTHR43024">
    <property type="entry name" value="UDP-N-ACETYLMURAMOYL-TRIPEPTIDE--D-ALANYL-D-ALANINE LIGASE"/>
    <property type="match status" value="1"/>
</dbReference>
<dbReference type="Pfam" id="PF08245">
    <property type="entry name" value="Mur_ligase_M"/>
    <property type="match status" value="1"/>
</dbReference>
<evidence type="ECO:0000256" key="9">
    <source>
        <dbReference type="ARBA" id="ARBA00023316"/>
    </source>
</evidence>
<dbReference type="NCBIfam" id="TIGR01143">
    <property type="entry name" value="murF"/>
    <property type="match status" value="1"/>
</dbReference>
<accession>A0A351U1B7</accession>
<evidence type="ECO:0000256" key="6">
    <source>
        <dbReference type="ARBA" id="ARBA00022960"/>
    </source>
</evidence>
<dbReference type="Pfam" id="PF02875">
    <property type="entry name" value="Mur_ligase_C"/>
    <property type="match status" value="1"/>
</dbReference>
<dbReference type="SUPFAM" id="SSF53623">
    <property type="entry name" value="MurD-like peptide ligases, catalytic domain"/>
    <property type="match status" value="1"/>
</dbReference>
<dbReference type="EC" id="6.3.2.10" evidence="10 11"/>
<keyword evidence="4 10" id="KW-0547">Nucleotide-binding</keyword>
<keyword evidence="2 10" id="KW-0436">Ligase</keyword>
<reference evidence="14" key="1">
    <citation type="journal article" date="2020" name="Biotechnol. Biofuels">
        <title>New insights from the biogas microbiome by comprehensive genome-resolved metagenomics of nearly 1600 species originating from multiple anaerobic digesters.</title>
        <authorList>
            <person name="Campanaro S."/>
            <person name="Treu L."/>
            <person name="Rodriguez-R L.M."/>
            <person name="Kovalovszki A."/>
            <person name="Ziels R.M."/>
            <person name="Maus I."/>
            <person name="Zhu X."/>
            <person name="Kougias P.G."/>
            <person name="Basile A."/>
            <person name="Luo G."/>
            <person name="Schluter A."/>
            <person name="Konstantinidis K.T."/>
            <person name="Angelidaki I."/>
        </authorList>
    </citation>
    <scope>NUCLEOTIDE SEQUENCE</scope>
    <source>
        <strain evidence="14">AS06rmzACSIP_7</strain>
    </source>
</reference>
<reference evidence="14" key="2">
    <citation type="submission" date="2020-01" db="EMBL/GenBank/DDBJ databases">
        <authorList>
            <person name="Campanaro S."/>
        </authorList>
    </citation>
    <scope>NUCLEOTIDE SEQUENCE</scope>
    <source>
        <strain evidence="14">AS06rmzACSIP_7</strain>
    </source>
</reference>
<evidence type="ECO:0000313" key="14">
    <source>
        <dbReference type="EMBL" id="NLW36720.1"/>
    </source>
</evidence>
<evidence type="ECO:0000256" key="4">
    <source>
        <dbReference type="ARBA" id="ARBA00022741"/>
    </source>
</evidence>
<keyword evidence="5 10" id="KW-0067">ATP-binding</keyword>
<comment type="similarity">
    <text evidence="10">Belongs to the MurCDEF family. MurF subfamily.</text>
</comment>
<dbReference type="GO" id="GO:0009252">
    <property type="term" value="P:peptidoglycan biosynthetic process"/>
    <property type="evidence" value="ECO:0007669"/>
    <property type="project" value="UniProtKB-UniRule"/>
</dbReference>
<dbReference type="GO" id="GO:0005524">
    <property type="term" value="F:ATP binding"/>
    <property type="evidence" value="ECO:0007669"/>
    <property type="project" value="UniProtKB-UniRule"/>
</dbReference>
<evidence type="ECO:0000259" key="12">
    <source>
        <dbReference type="Pfam" id="PF02875"/>
    </source>
</evidence>
<keyword evidence="3 10" id="KW-0132">Cell division</keyword>
<feature type="domain" description="Mur ligase central" evidence="13">
    <location>
        <begin position="110"/>
        <end position="294"/>
    </location>
</feature>
<evidence type="ECO:0000256" key="11">
    <source>
        <dbReference type="RuleBase" id="RU004136"/>
    </source>
</evidence>
<evidence type="ECO:0000256" key="3">
    <source>
        <dbReference type="ARBA" id="ARBA00022618"/>
    </source>
</evidence>
<keyword evidence="9 10" id="KW-0961">Cell wall biogenesis/degradation</keyword>
<dbReference type="InterPro" id="IPR051046">
    <property type="entry name" value="MurCDEF_CellWall_CoF430Synth"/>
</dbReference>
<comment type="caution">
    <text evidence="14">The sequence shown here is derived from an EMBL/GenBank/DDBJ whole genome shotgun (WGS) entry which is preliminary data.</text>
</comment>
<sequence>MWSVDEVVEAVRGVPFRIERRIFPDISTDSRDIGEGELFVPITGKTFDGHLFIDAAYERSHGGALCEKGRKDVLDGAKGTVILVEDTTEALLDMAHYKRMRTKGTCIALTGSNGKTTTKEILVRIIGGVHPVHYNEKNYNNLIGVAKSILSIKGAPEYFIFELGTNSRGEIKRLAKVTEPDVSLITNINPSHLQGLGDLEGVLEEKLDLFYLTKEGGKVIVNADDPHLLPRYRDKGHDLTTFGIVNDADFRLTVDEDLGWDGYAFTISFSGDSVKVRTNLLGRHNLYNILSASSIAFVLGIDTMHIGEAVEKFSPYNMRFRPVKSPKGYIVVDDSYNANPSSMEWAVSTLSSLPCPGKRVAVVGDMKELGEKTSYYHRELGRLLKRSGVDRIMLIGDEVRETFAELDDEQARLFESKNSLIDYAKKHLSEGDVILVKGSRAAKMEEIVEALI</sequence>
<keyword evidence="8 10" id="KW-0131">Cell cycle</keyword>
<evidence type="ECO:0000256" key="8">
    <source>
        <dbReference type="ARBA" id="ARBA00023306"/>
    </source>
</evidence>
<feature type="domain" description="Mur ligase C-terminal" evidence="12">
    <location>
        <begin position="318"/>
        <end position="440"/>
    </location>
</feature>
<evidence type="ECO:0000256" key="5">
    <source>
        <dbReference type="ARBA" id="ARBA00022840"/>
    </source>
</evidence>
<evidence type="ECO:0000256" key="2">
    <source>
        <dbReference type="ARBA" id="ARBA00022598"/>
    </source>
</evidence>
<evidence type="ECO:0000256" key="7">
    <source>
        <dbReference type="ARBA" id="ARBA00022984"/>
    </source>
</evidence>
<organism evidence="14 15">
    <name type="scientific">Syntrophorhabdus aromaticivorans</name>
    <dbReference type="NCBI Taxonomy" id="328301"/>
    <lineage>
        <taxon>Bacteria</taxon>
        <taxon>Pseudomonadati</taxon>
        <taxon>Thermodesulfobacteriota</taxon>
        <taxon>Syntrophorhabdia</taxon>
        <taxon>Syntrophorhabdales</taxon>
        <taxon>Syntrophorhabdaceae</taxon>
        <taxon>Syntrophorhabdus</taxon>
    </lineage>
</organism>
<dbReference type="SUPFAM" id="SSF63418">
    <property type="entry name" value="MurE/MurF N-terminal domain"/>
    <property type="match status" value="1"/>
</dbReference>
<protein>
    <recommendedName>
        <fullName evidence="10 11">UDP-N-acetylmuramoyl-tripeptide--D-alanyl-D-alanine ligase</fullName>
        <ecNumber evidence="10 11">6.3.2.10</ecNumber>
    </recommendedName>
    <alternativeName>
        <fullName evidence="10">D-alanyl-D-alanine-adding enzyme</fullName>
    </alternativeName>
</protein>
<dbReference type="STRING" id="909663.GCA_000512235_01495"/>
<comment type="pathway">
    <text evidence="10 11">Cell wall biogenesis; peptidoglycan biosynthesis.</text>
</comment>
<feature type="binding site" evidence="10">
    <location>
        <begin position="111"/>
        <end position="117"/>
    </location>
    <ligand>
        <name>ATP</name>
        <dbReference type="ChEBI" id="CHEBI:30616"/>
    </ligand>
</feature>
<dbReference type="HAMAP" id="MF_02019">
    <property type="entry name" value="MurF"/>
    <property type="match status" value="1"/>
</dbReference>
<keyword evidence="1 10" id="KW-0963">Cytoplasm</keyword>
<dbReference type="SUPFAM" id="SSF53244">
    <property type="entry name" value="MurD-like peptide ligases, peptide-binding domain"/>
    <property type="match status" value="1"/>
</dbReference>
<gene>
    <name evidence="10" type="primary">murF</name>
    <name evidence="14" type="ORF">GXY80_14780</name>
</gene>
<dbReference type="EMBL" id="JAAYEE010000286">
    <property type="protein sequence ID" value="NLW36720.1"/>
    <property type="molecule type" value="Genomic_DNA"/>
</dbReference>
<dbReference type="InterPro" id="IPR013221">
    <property type="entry name" value="Mur_ligase_cen"/>
</dbReference>
<dbReference type="Gene3D" id="3.40.1190.10">
    <property type="entry name" value="Mur-like, catalytic domain"/>
    <property type="match status" value="1"/>
</dbReference>
<keyword evidence="7 10" id="KW-0573">Peptidoglycan synthesis</keyword>
<evidence type="ECO:0000313" key="15">
    <source>
        <dbReference type="Proteomes" id="UP000777265"/>
    </source>
</evidence>
<dbReference type="InterPro" id="IPR004101">
    <property type="entry name" value="Mur_ligase_C"/>
</dbReference>
<comment type="function">
    <text evidence="10 11">Involved in cell wall formation. Catalyzes the final step in the synthesis of UDP-N-acetylmuramoyl-pentapeptide, the precursor of murein.</text>
</comment>
<evidence type="ECO:0000259" key="13">
    <source>
        <dbReference type="Pfam" id="PF08245"/>
    </source>
</evidence>
<dbReference type="GO" id="GO:0005737">
    <property type="term" value="C:cytoplasm"/>
    <property type="evidence" value="ECO:0007669"/>
    <property type="project" value="UniProtKB-SubCell"/>
</dbReference>
<dbReference type="InterPro" id="IPR036615">
    <property type="entry name" value="Mur_ligase_C_dom_sf"/>
</dbReference>
<dbReference type="PANTHER" id="PTHR43024:SF1">
    <property type="entry name" value="UDP-N-ACETYLMURAMOYL-TRIPEPTIDE--D-ALANYL-D-ALANINE LIGASE"/>
    <property type="match status" value="1"/>
</dbReference>
<evidence type="ECO:0000256" key="10">
    <source>
        <dbReference type="HAMAP-Rule" id="MF_02019"/>
    </source>
</evidence>
<dbReference type="Gene3D" id="3.90.190.20">
    <property type="entry name" value="Mur ligase, C-terminal domain"/>
    <property type="match status" value="1"/>
</dbReference>
<dbReference type="AlphaFoldDB" id="A0A351U1B7"/>
<name>A0A351U1B7_9BACT</name>
<comment type="subcellular location">
    <subcellularLocation>
        <location evidence="10 11">Cytoplasm</location>
    </subcellularLocation>
</comment>
<dbReference type="Proteomes" id="UP000777265">
    <property type="component" value="Unassembled WGS sequence"/>
</dbReference>
<dbReference type="GO" id="GO:0071555">
    <property type="term" value="P:cell wall organization"/>
    <property type="evidence" value="ECO:0007669"/>
    <property type="project" value="UniProtKB-KW"/>
</dbReference>
<dbReference type="GO" id="GO:0047480">
    <property type="term" value="F:UDP-N-acetylmuramoyl-tripeptide-D-alanyl-D-alanine ligase activity"/>
    <property type="evidence" value="ECO:0007669"/>
    <property type="project" value="UniProtKB-UniRule"/>
</dbReference>